<dbReference type="PANTHER" id="PTHR36139">
    <property type="entry name" value="SUCCINATE DEHYDROGENASE SUBUNIT 5, MITOCHONDRIAL"/>
    <property type="match status" value="1"/>
</dbReference>
<dbReference type="InterPro" id="IPR025397">
    <property type="entry name" value="SDH5"/>
</dbReference>
<dbReference type="EMBL" id="JBJQOH010000006">
    <property type="protein sequence ID" value="KAL3684631.1"/>
    <property type="molecule type" value="Genomic_DNA"/>
</dbReference>
<keyword evidence="2" id="KW-1185">Reference proteome</keyword>
<dbReference type="AlphaFoldDB" id="A0ABD3H1I6"/>
<evidence type="ECO:0000313" key="1">
    <source>
        <dbReference type="EMBL" id="KAL3684631.1"/>
    </source>
</evidence>
<accession>A0ABD3H1I6</accession>
<dbReference type="Proteomes" id="UP001633002">
    <property type="component" value="Unassembled WGS sequence"/>
</dbReference>
<dbReference type="PANTHER" id="PTHR36139:SF1">
    <property type="entry name" value="SUCCINATE DEHYDROGENASE SUBUNIT 5, MITOCHONDRIAL"/>
    <property type="match status" value="1"/>
</dbReference>
<evidence type="ECO:0000313" key="2">
    <source>
        <dbReference type="Proteomes" id="UP001633002"/>
    </source>
</evidence>
<proteinExistence type="predicted"/>
<comment type="caution">
    <text evidence="1">The sequence shown here is derived from an EMBL/GenBank/DDBJ whole genome shotgun (WGS) entry which is preliminary data.</text>
</comment>
<organism evidence="1 2">
    <name type="scientific">Riccia sorocarpa</name>
    <dbReference type="NCBI Taxonomy" id="122646"/>
    <lineage>
        <taxon>Eukaryota</taxon>
        <taxon>Viridiplantae</taxon>
        <taxon>Streptophyta</taxon>
        <taxon>Embryophyta</taxon>
        <taxon>Marchantiophyta</taxon>
        <taxon>Marchantiopsida</taxon>
        <taxon>Marchantiidae</taxon>
        <taxon>Marchantiales</taxon>
        <taxon>Ricciaceae</taxon>
        <taxon>Riccia</taxon>
    </lineage>
</organism>
<reference evidence="1 2" key="1">
    <citation type="submission" date="2024-09" db="EMBL/GenBank/DDBJ databases">
        <title>Chromosome-scale assembly of Riccia sorocarpa.</title>
        <authorList>
            <person name="Paukszto L."/>
        </authorList>
    </citation>
    <scope>NUCLEOTIDE SEQUENCE [LARGE SCALE GENOMIC DNA]</scope>
    <source>
        <strain evidence="1">LP-2024</strain>
        <tissue evidence="1">Aerial parts of the thallus</tissue>
    </source>
</reference>
<name>A0ABD3H1I6_9MARC</name>
<gene>
    <name evidence="1" type="ORF">R1sor_002653</name>
</gene>
<protein>
    <submittedName>
        <fullName evidence="1">Uncharacterized protein</fullName>
    </submittedName>
</protein>
<dbReference type="Pfam" id="PF14290">
    <property type="entry name" value="SDH5_plant"/>
    <property type="match status" value="1"/>
</dbReference>
<sequence length="231" mass="25106">MLMMAWSRRAAPLLLRSVRGYRSSAVPVLVVGSSQINAAQLVDTTSSVFALSTNLLSPTNLWTGVRRMSSDIAKIPKLSDPAANEALNILLATDWAQLNQAMKDNVEAALANSHDDVLSTVWTSAQAVEKFAGTLESLRMEVSELNGASGETVKRVPDSLANALEAVFRKYRTYLASFIEDEEFLKKKVQNDLGAILLQIKQRCSGLGPEWGEVALLGTSGFSGSYIERRA</sequence>